<dbReference type="AlphaFoldDB" id="A7RHJ2"/>
<dbReference type="eggNOG" id="KOG2830">
    <property type="taxonomic scope" value="Eukaryota"/>
</dbReference>
<keyword evidence="4" id="KW-1185">Reference proteome</keyword>
<dbReference type="GO" id="GO:0035303">
    <property type="term" value="P:regulation of dephosphorylation"/>
    <property type="evidence" value="ECO:0000318"/>
    <property type="project" value="GO_Central"/>
</dbReference>
<protein>
    <recommendedName>
        <fullName evidence="5">Immunoglobulin-binding protein 1</fullName>
    </recommendedName>
</protein>
<dbReference type="GO" id="GO:0009966">
    <property type="term" value="P:regulation of signal transduction"/>
    <property type="evidence" value="ECO:0007669"/>
    <property type="project" value="InterPro"/>
</dbReference>
<evidence type="ECO:0000256" key="1">
    <source>
        <dbReference type="ARBA" id="ARBA00034730"/>
    </source>
</evidence>
<dbReference type="InParanoid" id="A7RHJ2"/>
<evidence type="ECO:0000313" key="4">
    <source>
        <dbReference type="Proteomes" id="UP000001593"/>
    </source>
</evidence>
<dbReference type="InterPro" id="IPR038511">
    <property type="entry name" value="TAP42/TAP46-like_sf"/>
</dbReference>
<dbReference type="OrthoDB" id="10261753at2759"/>
<dbReference type="InterPro" id="IPR007304">
    <property type="entry name" value="TAP46-like"/>
</dbReference>
<dbReference type="FunFam" id="1.25.40.540:FF:000003">
    <property type="entry name" value="Immunoglobulin (CD79A)-binding protein 1"/>
    <property type="match status" value="1"/>
</dbReference>
<dbReference type="PhylomeDB" id="A7RHJ2"/>
<dbReference type="KEGG" id="nve:5521121"/>
<dbReference type="Proteomes" id="UP000001593">
    <property type="component" value="Unassembled WGS sequence"/>
</dbReference>
<evidence type="ECO:0000256" key="2">
    <source>
        <dbReference type="SAM" id="MobiDB-lite"/>
    </source>
</evidence>
<dbReference type="Pfam" id="PF04177">
    <property type="entry name" value="TAP42"/>
    <property type="match status" value="1"/>
</dbReference>
<proteinExistence type="inferred from homology"/>
<name>A7RHJ2_NEMVE</name>
<feature type="compositionally biased region" description="Polar residues" evidence="2">
    <location>
        <begin position="282"/>
        <end position="291"/>
    </location>
</feature>
<dbReference type="HOGENOM" id="CLU_041824_1_0_1"/>
<dbReference type="STRING" id="45351.A7RHJ2"/>
<organism evidence="3 4">
    <name type="scientific">Nematostella vectensis</name>
    <name type="common">Starlet sea anemone</name>
    <dbReference type="NCBI Taxonomy" id="45351"/>
    <lineage>
        <taxon>Eukaryota</taxon>
        <taxon>Metazoa</taxon>
        <taxon>Cnidaria</taxon>
        <taxon>Anthozoa</taxon>
        <taxon>Hexacorallia</taxon>
        <taxon>Actiniaria</taxon>
        <taxon>Edwardsiidae</taxon>
        <taxon>Nematostella</taxon>
    </lineage>
</organism>
<reference evidence="3 4" key="1">
    <citation type="journal article" date="2007" name="Science">
        <title>Sea anemone genome reveals ancestral eumetazoan gene repertoire and genomic organization.</title>
        <authorList>
            <person name="Putnam N.H."/>
            <person name="Srivastava M."/>
            <person name="Hellsten U."/>
            <person name="Dirks B."/>
            <person name="Chapman J."/>
            <person name="Salamov A."/>
            <person name="Terry A."/>
            <person name="Shapiro H."/>
            <person name="Lindquist E."/>
            <person name="Kapitonov V.V."/>
            <person name="Jurka J."/>
            <person name="Genikhovich G."/>
            <person name="Grigoriev I.V."/>
            <person name="Lucas S.M."/>
            <person name="Steele R.E."/>
            <person name="Finnerty J.R."/>
            <person name="Technau U."/>
            <person name="Martindale M.Q."/>
            <person name="Rokhsar D.S."/>
        </authorList>
    </citation>
    <scope>NUCLEOTIDE SEQUENCE [LARGE SCALE GENOMIC DNA]</scope>
    <source>
        <strain evidence="4">CH2 X CH6</strain>
    </source>
</reference>
<evidence type="ECO:0008006" key="5">
    <source>
        <dbReference type="Google" id="ProtNLM"/>
    </source>
</evidence>
<gene>
    <name evidence="3" type="ORF">NEMVEDRAFT_v1g238312</name>
</gene>
<feature type="region of interest" description="Disordered" evidence="2">
    <location>
        <begin position="282"/>
        <end position="336"/>
    </location>
</feature>
<dbReference type="PANTHER" id="PTHR10933">
    <property type="entry name" value="IMMUNOGLOBULIN-BINDING PROTEIN 1"/>
    <property type="match status" value="1"/>
</dbReference>
<evidence type="ECO:0000313" key="3">
    <source>
        <dbReference type="EMBL" id="EDO48860.1"/>
    </source>
</evidence>
<feature type="compositionally biased region" description="Basic and acidic residues" evidence="2">
    <location>
        <begin position="309"/>
        <end position="327"/>
    </location>
</feature>
<feature type="compositionally biased region" description="Low complexity" evidence="2">
    <location>
        <begin position="128"/>
        <end position="138"/>
    </location>
</feature>
<dbReference type="EMBL" id="DS469511">
    <property type="protein sequence ID" value="EDO48860.1"/>
    <property type="molecule type" value="Genomic_DNA"/>
</dbReference>
<dbReference type="GO" id="GO:0051721">
    <property type="term" value="F:protein phosphatase 2A binding"/>
    <property type="evidence" value="ECO:0000318"/>
    <property type="project" value="GO_Central"/>
</dbReference>
<dbReference type="GO" id="GO:0005829">
    <property type="term" value="C:cytosol"/>
    <property type="evidence" value="ECO:0000318"/>
    <property type="project" value="GO_Central"/>
</dbReference>
<sequence>MAVHSDIASLSLSQRFEQGFELHEKIETSDEPSSSDRVQSQISSCIECLMKATEMVNTLGLFSSNEELEEITTLNLRYLLLPALMGDLSIRQTTTDRLTAVKSAKIYFTDYLERCQDYGLHKNNIPNSAAAAPSSSRSLHQQANAREEKIKRYKEQKQLESKLKELKNIMKNTSSSVTVDDENQRECNIVLLKLWVNKALEQLSTIEDELQILEHMAKMKAGKVPEEPPSQQQRKPMKPILITREMLQSKVFGAGYPSLPTMSQEEYLEKEIREGKVVMEYNQNAQGQSASRADGETKSDSDGDDEDNPEKLQKARDWDDWKDDNRRGWGNRENMG</sequence>
<dbReference type="PANTHER" id="PTHR10933:SF9">
    <property type="entry name" value="IMMUNOGLOBULIN-BINDING PROTEIN 1"/>
    <property type="match status" value="1"/>
</dbReference>
<dbReference type="OMA" id="EYELCEA"/>
<accession>A7RHJ2</accession>
<feature type="region of interest" description="Disordered" evidence="2">
    <location>
        <begin position="126"/>
        <end position="153"/>
    </location>
</feature>
<comment type="similarity">
    <text evidence="1">Belongs to the IGBP1/TAP42 family.</text>
</comment>
<dbReference type="Gene3D" id="1.25.40.540">
    <property type="entry name" value="TAP42-like family"/>
    <property type="match status" value="1"/>
</dbReference>